<proteinExistence type="predicted"/>
<sequence length="34" mass="3896">MAIIDTTNVTNSSMLLKSRLNKNMSKDNHYINDL</sequence>
<organism evidence="1">
    <name type="scientific">Siphoviridae sp. ct5op20</name>
    <dbReference type="NCBI Taxonomy" id="2826295"/>
    <lineage>
        <taxon>Viruses</taxon>
        <taxon>Duplodnaviria</taxon>
        <taxon>Heunggongvirae</taxon>
        <taxon>Uroviricota</taxon>
        <taxon>Caudoviricetes</taxon>
    </lineage>
</organism>
<name>A0A8S5NPW5_9CAUD</name>
<protein>
    <submittedName>
        <fullName evidence="1">Uncharacterized protein</fullName>
    </submittedName>
</protein>
<evidence type="ECO:0000313" key="1">
    <source>
        <dbReference type="EMBL" id="DAD96853.1"/>
    </source>
</evidence>
<reference evidence="1" key="1">
    <citation type="journal article" date="2021" name="Proc. Natl. Acad. Sci. U.S.A.">
        <title>A Catalog of Tens of Thousands of Viruses from Human Metagenomes Reveals Hidden Associations with Chronic Diseases.</title>
        <authorList>
            <person name="Tisza M.J."/>
            <person name="Buck C.B."/>
        </authorList>
    </citation>
    <scope>NUCLEOTIDE SEQUENCE</scope>
    <source>
        <strain evidence="1">Ct5op20</strain>
    </source>
</reference>
<dbReference type="EMBL" id="BK015225">
    <property type="protein sequence ID" value="DAD96853.1"/>
    <property type="molecule type" value="Genomic_DNA"/>
</dbReference>
<accession>A0A8S5NPW5</accession>